<protein>
    <submittedName>
        <fullName evidence="3">EamA family transporter</fullName>
    </submittedName>
</protein>
<feature type="transmembrane region" description="Helical" evidence="1">
    <location>
        <begin position="36"/>
        <end position="55"/>
    </location>
</feature>
<dbReference type="SUPFAM" id="SSF103481">
    <property type="entry name" value="Multidrug resistance efflux transporter EmrE"/>
    <property type="match status" value="2"/>
</dbReference>
<dbReference type="PANTHER" id="PTHR22911:SF76">
    <property type="entry name" value="EAMA DOMAIN-CONTAINING PROTEIN"/>
    <property type="match status" value="1"/>
</dbReference>
<evidence type="ECO:0000313" key="4">
    <source>
        <dbReference type="EMBL" id="KAB7888595.1"/>
    </source>
</evidence>
<dbReference type="Proteomes" id="UP000472839">
    <property type="component" value="Unassembled WGS sequence"/>
</dbReference>
<organism evidence="3 6">
    <name type="scientific">Poseidonibacter ostreae</name>
    <dbReference type="NCBI Taxonomy" id="2654171"/>
    <lineage>
        <taxon>Bacteria</taxon>
        <taxon>Pseudomonadati</taxon>
        <taxon>Campylobacterota</taxon>
        <taxon>Epsilonproteobacteria</taxon>
        <taxon>Campylobacterales</taxon>
        <taxon>Arcobacteraceae</taxon>
        <taxon>Poseidonibacter</taxon>
    </lineage>
</organism>
<evidence type="ECO:0000313" key="5">
    <source>
        <dbReference type="Proteomes" id="UP000461010"/>
    </source>
</evidence>
<feature type="transmembrane region" description="Helical" evidence="1">
    <location>
        <begin position="260"/>
        <end position="281"/>
    </location>
</feature>
<evidence type="ECO:0000259" key="2">
    <source>
        <dbReference type="Pfam" id="PF00892"/>
    </source>
</evidence>
<feature type="transmembrane region" description="Helical" evidence="1">
    <location>
        <begin position="9"/>
        <end position="30"/>
    </location>
</feature>
<feature type="transmembrane region" description="Helical" evidence="1">
    <location>
        <begin position="202"/>
        <end position="223"/>
    </location>
</feature>
<dbReference type="AlphaFoldDB" id="A0A6L4WSF0"/>
<dbReference type="EMBL" id="WFKK01000049">
    <property type="protein sequence ID" value="KAB7885942.1"/>
    <property type="molecule type" value="Genomic_DNA"/>
</dbReference>
<comment type="caution">
    <text evidence="3">The sequence shown here is derived from an EMBL/GenBank/DDBJ whole genome shotgun (WGS) entry which is preliminary data.</text>
</comment>
<keyword evidence="5" id="KW-1185">Reference proteome</keyword>
<keyword evidence="1" id="KW-1133">Transmembrane helix</keyword>
<feature type="transmembrane region" description="Helical" evidence="1">
    <location>
        <begin position="235"/>
        <end position="254"/>
    </location>
</feature>
<dbReference type="PANTHER" id="PTHR22911">
    <property type="entry name" value="ACYL-MALONYL CONDENSING ENZYME-RELATED"/>
    <property type="match status" value="1"/>
</dbReference>
<dbReference type="GO" id="GO:0016020">
    <property type="term" value="C:membrane"/>
    <property type="evidence" value="ECO:0007669"/>
    <property type="project" value="InterPro"/>
</dbReference>
<feature type="transmembrane region" description="Helical" evidence="1">
    <location>
        <begin position="67"/>
        <end position="89"/>
    </location>
</feature>
<dbReference type="InterPro" id="IPR000620">
    <property type="entry name" value="EamA_dom"/>
</dbReference>
<feature type="domain" description="EamA" evidence="2">
    <location>
        <begin position="149"/>
        <end position="277"/>
    </location>
</feature>
<proteinExistence type="predicted"/>
<feature type="transmembrane region" description="Helical" evidence="1">
    <location>
        <begin position="95"/>
        <end position="116"/>
    </location>
</feature>
<sequence>MENNHLKAILISSLGVLFMSFESLLIKLASIEAVVFAFYVGIFMFISINTILFSTKKSKTILIYKEGMKAIIICGFLFGLSNIFFITAIKTTSVANTVMIFASAPLFSALYTYLIYKEKSKKNIYISSFFIAVGLFVIFSAQLGGGDLLGNIYALICVNLFALSFVVLAKHKNANRFAITAFAGLSAAVISFLFVNDFLIDISTLIILLLAGVIVAPISRVLMGIGTKSLPASEISLLFIIETVMAPIWVWIVLKEVPANSTFIGGSIILLTLFLNSAYILKMNKTTTIIK</sequence>
<evidence type="ECO:0000313" key="6">
    <source>
        <dbReference type="Proteomes" id="UP000472839"/>
    </source>
</evidence>
<feature type="domain" description="EamA" evidence="2">
    <location>
        <begin position="7"/>
        <end position="139"/>
    </location>
</feature>
<dbReference type="Proteomes" id="UP000461010">
    <property type="component" value="Unassembled WGS sequence"/>
</dbReference>
<dbReference type="RefSeq" id="WP_152191586.1">
    <property type="nucleotide sequence ID" value="NZ_WFKI01000036.1"/>
</dbReference>
<evidence type="ECO:0000313" key="3">
    <source>
        <dbReference type="EMBL" id="KAB7885942.1"/>
    </source>
</evidence>
<feature type="transmembrane region" description="Helical" evidence="1">
    <location>
        <begin position="123"/>
        <end position="142"/>
    </location>
</feature>
<reference evidence="5 6" key="1">
    <citation type="submission" date="2019-10" db="EMBL/GenBank/DDBJ databases">
        <title>Poseidonibacter ostreae sp. nov., isolated from the gut of the Ostrea denselamellosa.</title>
        <authorList>
            <person name="Choi A."/>
        </authorList>
    </citation>
    <scope>NUCLEOTIDE SEQUENCE [LARGE SCALE GENOMIC DNA]</scope>
    <source>
        <strain evidence="3 6">SJOD-M-33</strain>
        <strain evidence="4 5">SJOD-M-5</strain>
    </source>
</reference>
<name>A0A6L4WSF0_9BACT</name>
<keyword evidence="1" id="KW-0472">Membrane</keyword>
<feature type="transmembrane region" description="Helical" evidence="1">
    <location>
        <begin position="176"/>
        <end position="196"/>
    </location>
</feature>
<dbReference type="EMBL" id="WFKJ01000047">
    <property type="protein sequence ID" value="KAB7888595.1"/>
    <property type="molecule type" value="Genomic_DNA"/>
</dbReference>
<keyword evidence="1" id="KW-0812">Transmembrane</keyword>
<feature type="transmembrane region" description="Helical" evidence="1">
    <location>
        <begin position="148"/>
        <end position="169"/>
    </location>
</feature>
<gene>
    <name evidence="4" type="ORF">GBG18_12615</name>
    <name evidence="3" type="ORF">GBG19_13175</name>
</gene>
<dbReference type="InterPro" id="IPR037185">
    <property type="entry name" value="EmrE-like"/>
</dbReference>
<dbReference type="Pfam" id="PF00892">
    <property type="entry name" value="EamA"/>
    <property type="match status" value="2"/>
</dbReference>
<evidence type="ECO:0000256" key="1">
    <source>
        <dbReference type="SAM" id="Phobius"/>
    </source>
</evidence>
<accession>A0A6L4WSF0</accession>